<feature type="compositionally biased region" description="Basic and acidic residues" evidence="11">
    <location>
        <begin position="92"/>
        <end position="103"/>
    </location>
</feature>
<evidence type="ECO:0000256" key="1">
    <source>
        <dbReference type="ARBA" id="ARBA00004477"/>
    </source>
</evidence>
<keyword evidence="8 10" id="KW-0443">Lipid metabolism</keyword>
<dbReference type="STRING" id="933084.A0A067PW93"/>
<dbReference type="Proteomes" id="UP000027265">
    <property type="component" value="Unassembled WGS sequence"/>
</dbReference>
<dbReference type="GO" id="GO:0006665">
    <property type="term" value="P:sphingolipid metabolic process"/>
    <property type="evidence" value="ECO:0007669"/>
    <property type="project" value="UniProtKB-UniRule"/>
</dbReference>
<gene>
    <name evidence="12" type="ORF">JAAARDRAFT_127948</name>
</gene>
<evidence type="ECO:0000256" key="4">
    <source>
        <dbReference type="ARBA" id="ARBA00022692"/>
    </source>
</evidence>
<dbReference type="Pfam" id="PF04161">
    <property type="entry name" value="Arv1"/>
    <property type="match status" value="1"/>
</dbReference>
<feature type="transmembrane region" description="Helical" evidence="10">
    <location>
        <begin position="154"/>
        <end position="181"/>
    </location>
</feature>
<comment type="subcellular location">
    <subcellularLocation>
        <location evidence="1 10">Endoplasmic reticulum membrane</location>
        <topology evidence="1 10">Multi-pass membrane protein</topology>
    </subcellularLocation>
    <subcellularLocation>
        <location evidence="10">Golgi apparatus membrane</location>
        <topology evidence="10">Multi-pass membrane protein</topology>
    </subcellularLocation>
</comment>
<accession>A0A067PW93</accession>
<evidence type="ECO:0000256" key="9">
    <source>
        <dbReference type="ARBA" id="ARBA00023136"/>
    </source>
</evidence>
<keyword evidence="10" id="KW-0333">Golgi apparatus</keyword>
<keyword evidence="6 10" id="KW-1133">Transmembrane helix</keyword>
<keyword evidence="9 10" id="KW-0472">Membrane</keyword>
<evidence type="ECO:0000313" key="12">
    <source>
        <dbReference type="EMBL" id="KDQ59093.1"/>
    </source>
</evidence>
<keyword evidence="3 10" id="KW-0813">Transport</keyword>
<dbReference type="HOGENOM" id="CLU_860831_0_0_1"/>
<evidence type="ECO:0000256" key="2">
    <source>
        <dbReference type="ARBA" id="ARBA00009187"/>
    </source>
</evidence>
<proteinExistence type="inferred from homology"/>
<dbReference type="InterPro" id="IPR007290">
    <property type="entry name" value="Arv1"/>
</dbReference>
<evidence type="ECO:0000256" key="8">
    <source>
        <dbReference type="ARBA" id="ARBA00023098"/>
    </source>
</evidence>
<dbReference type="PANTHER" id="PTHR14467:SF0">
    <property type="entry name" value="PROTEIN ARV1"/>
    <property type="match status" value="1"/>
</dbReference>
<dbReference type="GO" id="GO:0097036">
    <property type="term" value="P:regulation of plasma membrane sterol distribution"/>
    <property type="evidence" value="ECO:0007669"/>
    <property type="project" value="UniProtKB-UniRule"/>
</dbReference>
<feature type="transmembrane region" description="Helical" evidence="10">
    <location>
        <begin position="113"/>
        <end position="134"/>
    </location>
</feature>
<evidence type="ECO:0000256" key="5">
    <source>
        <dbReference type="ARBA" id="ARBA00022824"/>
    </source>
</evidence>
<name>A0A067PW93_9AGAM</name>
<comment type="caution">
    <text evidence="10">Lacks conserved residue(s) required for the propagation of feature annotation.</text>
</comment>
<evidence type="ECO:0000256" key="3">
    <source>
        <dbReference type="ARBA" id="ARBA00022448"/>
    </source>
</evidence>
<keyword evidence="7 10" id="KW-0445">Lipid transport</keyword>
<evidence type="ECO:0000256" key="7">
    <source>
        <dbReference type="ARBA" id="ARBA00023055"/>
    </source>
</evidence>
<keyword evidence="10" id="KW-0746">Sphingolipid metabolism</keyword>
<reference evidence="13" key="1">
    <citation type="journal article" date="2014" name="Proc. Natl. Acad. Sci. U.S.A.">
        <title>Extensive sampling of basidiomycete genomes demonstrates inadequacy of the white-rot/brown-rot paradigm for wood decay fungi.</title>
        <authorList>
            <person name="Riley R."/>
            <person name="Salamov A.A."/>
            <person name="Brown D.W."/>
            <person name="Nagy L.G."/>
            <person name="Floudas D."/>
            <person name="Held B.W."/>
            <person name="Levasseur A."/>
            <person name="Lombard V."/>
            <person name="Morin E."/>
            <person name="Otillar R."/>
            <person name="Lindquist E.A."/>
            <person name="Sun H."/>
            <person name="LaButti K.M."/>
            <person name="Schmutz J."/>
            <person name="Jabbour D."/>
            <person name="Luo H."/>
            <person name="Baker S.E."/>
            <person name="Pisabarro A.G."/>
            <person name="Walton J.D."/>
            <person name="Blanchette R.A."/>
            <person name="Henrissat B."/>
            <person name="Martin F."/>
            <person name="Cullen D."/>
            <person name="Hibbett D.S."/>
            <person name="Grigoriev I.V."/>
        </authorList>
    </citation>
    <scope>NUCLEOTIDE SEQUENCE [LARGE SCALE GENOMIC DNA]</scope>
    <source>
        <strain evidence="13">MUCL 33604</strain>
    </source>
</reference>
<dbReference type="GO" id="GO:0032541">
    <property type="term" value="C:cortical endoplasmic reticulum"/>
    <property type="evidence" value="ECO:0007669"/>
    <property type="project" value="TreeGrafter"/>
</dbReference>
<keyword evidence="13" id="KW-1185">Reference proteome</keyword>
<feature type="region of interest" description="Disordered" evidence="11">
    <location>
        <begin position="69"/>
        <end position="103"/>
    </location>
</feature>
<sequence length="344" mass="38592">MPICTSCTHPTPFLYTVYESAYNFRLEQCSSCLAFADPYVEYDTLTIALDLILLKREVYRHLLFNRGTGSRKAGDGTSALGVKVDGDGGDGEDAKQTTECEEHSESEREKFRWVLIFKLGCSLIFVDAFIRWAHLSQPSPTSNLNGWSVVAFESFLRTLAGCFIETIAFHAGITIASWIVLRSLHFYHLWRGTNLDENVSGIRKQLRLTHIPLTLLYSSLTKLFLLTSLSIWRPVPPSGSASPIEVNPTQSRHWNTTLHQYPLVVSALEIFDEDKLDREWVIRNVLGGMSAGFGLRVVLDCNPIFTTMIILVGWVAKTAVAEFVSSWVGGDEKTGEMWLAYSIP</sequence>
<keyword evidence="5 10" id="KW-0256">Endoplasmic reticulum</keyword>
<dbReference type="GO" id="GO:0000139">
    <property type="term" value="C:Golgi membrane"/>
    <property type="evidence" value="ECO:0007669"/>
    <property type="project" value="UniProtKB-SubCell"/>
</dbReference>
<organism evidence="12 13">
    <name type="scientific">Jaapia argillacea MUCL 33604</name>
    <dbReference type="NCBI Taxonomy" id="933084"/>
    <lineage>
        <taxon>Eukaryota</taxon>
        <taxon>Fungi</taxon>
        <taxon>Dikarya</taxon>
        <taxon>Basidiomycota</taxon>
        <taxon>Agaricomycotina</taxon>
        <taxon>Agaricomycetes</taxon>
        <taxon>Agaricomycetidae</taxon>
        <taxon>Jaapiales</taxon>
        <taxon>Jaapiaceae</taxon>
        <taxon>Jaapia</taxon>
    </lineage>
</organism>
<comment type="similarity">
    <text evidence="2 10">Belongs to the ARV1 family.</text>
</comment>
<evidence type="ECO:0000256" key="10">
    <source>
        <dbReference type="RuleBase" id="RU368065"/>
    </source>
</evidence>
<dbReference type="GO" id="GO:0016125">
    <property type="term" value="P:sterol metabolic process"/>
    <property type="evidence" value="ECO:0007669"/>
    <property type="project" value="UniProtKB-UniRule"/>
</dbReference>
<comment type="function">
    <text evidence="10">Regulates also the sphingolipid metabolism.</text>
</comment>
<dbReference type="GO" id="GO:0005789">
    <property type="term" value="C:endoplasmic reticulum membrane"/>
    <property type="evidence" value="ECO:0007669"/>
    <property type="project" value="UniProtKB-SubCell"/>
</dbReference>
<protein>
    <recommendedName>
        <fullName evidence="10">Protein ARV</fullName>
    </recommendedName>
</protein>
<evidence type="ECO:0000256" key="11">
    <source>
        <dbReference type="SAM" id="MobiDB-lite"/>
    </source>
</evidence>
<dbReference type="EMBL" id="KL197716">
    <property type="protein sequence ID" value="KDQ59093.1"/>
    <property type="molecule type" value="Genomic_DNA"/>
</dbReference>
<evidence type="ECO:0000313" key="13">
    <source>
        <dbReference type="Proteomes" id="UP000027265"/>
    </source>
</evidence>
<dbReference type="GO" id="GO:0032366">
    <property type="term" value="P:intracellular sterol transport"/>
    <property type="evidence" value="ECO:0007669"/>
    <property type="project" value="UniProtKB-UniRule"/>
</dbReference>
<keyword evidence="4 10" id="KW-0812">Transmembrane</keyword>
<dbReference type="OrthoDB" id="2192830at2759"/>
<dbReference type="AlphaFoldDB" id="A0A067PW93"/>
<evidence type="ECO:0000256" key="6">
    <source>
        <dbReference type="ARBA" id="ARBA00022989"/>
    </source>
</evidence>
<dbReference type="InParanoid" id="A0A067PW93"/>
<comment type="function">
    <text evidence="10">Mediator of sterol homeostasis involved in sterol uptake, trafficking and distribution into membranes.</text>
</comment>
<dbReference type="PANTHER" id="PTHR14467">
    <property type="entry name" value="ARV1"/>
    <property type="match status" value="1"/>
</dbReference>